<dbReference type="SMART" id="SM00857">
    <property type="entry name" value="Resolvase"/>
    <property type="match status" value="1"/>
</dbReference>
<evidence type="ECO:0000256" key="4">
    <source>
        <dbReference type="ARBA" id="ARBA00023172"/>
    </source>
</evidence>
<reference evidence="8 9" key="1">
    <citation type="submission" date="2017-01" db="EMBL/GenBank/DDBJ databases">
        <title>Bacillus cereus isolates.</title>
        <authorList>
            <person name="Beno S.M."/>
        </authorList>
    </citation>
    <scope>NUCLEOTIDE SEQUENCE [LARGE SCALE GENOMIC DNA]</scope>
    <source>
        <strain evidence="8 9">FSL H8-0485</strain>
    </source>
</reference>
<sequence>MRKFCYIRVSSKDQSIERQLATAAEISIPEEYIFIERASGKDFKRPEYQLMKRMLRNGDILYIQSLDRLGRNKQMILDEWQELIKEKKIDIVVLDMPLLNTMKYKDLNGIETLISDLFLQLLSYMAEDERKRIRERQKEGITIALQKGVKFGHKKVEIDDNFKETYQEWKNHEIIAVEAMQRVGMKSNTFYRRVQEYEYSLEKSKLF</sequence>
<dbReference type="InterPro" id="IPR006118">
    <property type="entry name" value="Recombinase_CS"/>
</dbReference>
<dbReference type="PANTHER" id="PTHR30461:SF26">
    <property type="entry name" value="RESOLVASE HOMOLOG YNEB"/>
    <property type="match status" value="1"/>
</dbReference>
<name>A0A1S9TIR0_BACCE</name>
<organism evidence="8 9">
    <name type="scientific">Bacillus cereus</name>
    <dbReference type="NCBI Taxonomy" id="1396"/>
    <lineage>
        <taxon>Bacteria</taxon>
        <taxon>Bacillati</taxon>
        <taxon>Bacillota</taxon>
        <taxon>Bacilli</taxon>
        <taxon>Bacillales</taxon>
        <taxon>Bacillaceae</taxon>
        <taxon>Bacillus</taxon>
        <taxon>Bacillus cereus group</taxon>
    </lineage>
</organism>
<dbReference type="SUPFAM" id="SSF53041">
    <property type="entry name" value="Resolvase-like"/>
    <property type="match status" value="1"/>
</dbReference>
<dbReference type="GO" id="GO:0015074">
    <property type="term" value="P:DNA integration"/>
    <property type="evidence" value="ECO:0007669"/>
    <property type="project" value="UniProtKB-KW"/>
</dbReference>
<dbReference type="Gene3D" id="3.40.50.1390">
    <property type="entry name" value="Resolvase, N-terminal catalytic domain"/>
    <property type="match status" value="1"/>
</dbReference>
<dbReference type="PANTHER" id="PTHR30461">
    <property type="entry name" value="DNA-INVERTASE FROM LAMBDOID PROPHAGE"/>
    <property type="match status" value="1"/>
</dbReference>
<dbReference type="Proteomes" id="UP000190906">
    <property type="component" value="Unassembled WGS sequence"/>
</dbReference>
<dbReference type="InterPro" id="IPR050639">
    <property type="entry name" value="SSR_resolvase"/>
</dbReference>
<dbReference type="InterPro" id="IPR036162">
    <property type="entry name" value="Resolvase-like_N_sf"/>
</dbReference>
<keyword evidence="2" id="KW-0229">DNA integration</keyword>
<evidence type="ECO:0000256" key="3">
    <source>
        <dbReference type="ARBA" id="ARBA00023125"/>
    </source>
</evidence>
<evidence type="ECO:0000313" key="9">
    <source>
        <dbReference type="Proteomes" id="UP000190906"/>
    </source>
</evidence>
<protein>
    <submittedName>
        <fullName evidence="8">DNA recombinase</fullName>
    </submittedName>
</protein>
<dbReference type="InterPro" id="IPR006119">
    <property type="entry name" value="Resolv_N"/>
</dbReference>
<dbReference type="GO" id="GO:0003677">
    <property type="term" value="F:DNA binding"/>
    <property type="evidence" value="ECO:0007669"/>
    <property type="project" value="UniProtKB-KW"/>
</dbReference>
<keyword evidence="4" id="KW-0233">DNA recombination</keyword>
<dbReference type="CDD" id="cd03768">
    <property type="entry name" value="SR_ResInv"/>
    <property type="match status" value="1"/>
</dbReference>
<proteinExistence type="inferred from homology"/>
<dbReference type="PROSITE" id="PS51736">
    <property type="entry name" value="RECOMBINASES_3"/>
    <property type="match status" value="1"/>
</dbReference>
<dbReference type="EMBL" id="MUAJ01000037">
    <property type="protein sequence ID" value="OOR09878.1"/>
    <property type="molecule type" value="Genomic_DNA"/>
</dbReference>
<evidence type="ECO:0000256" key="2">
    <source>
        <dbReference type="ARBA" id="ARBA00022908"/>
    </source>
</evidence>
<evidence type="ECO:0000256" key="5">
    <source>
        <dbReference type="PIRSR" id="PIRSR606118-50"/>
    </source>
</evidence>
<feature type="active site" description="O-(5'-phospho-DNA)-serine intermediate" evidence="5 6">
    <location>
        <position position="10"/>
    </location>
</feature>
<comment type="caution">
    <text evidence="8">The sequence shown here is derived from an EMBL/GenBank/DDBJ whole genome shotgun (WGS) entry which is preliminary data.</text>
</comment>
<feature type="domain" description="Resolvase/invertase-type recombinase catalytic" evidence="7">
    <location>
        <begin position="2"/>
        <end position="148"/>
    </location>
</feature>
<dbReference type="PROSITE" id="PS00397">
    <property type="entry name" value="RECOMBINASES_1"/>
    <property type="match status" value="1"/>
</dbReference>
<dbReference type="GO" id="GO:0000150">
    <property type="term" value="F:DNA strand exchange activity"/>
    <property type="evidence" value="ECO:0007669"/>
    <property type="project" value="InterPro"/>
</dbReference>
<evidence type="ECO:0000313" key="8">
    <source>
        <dbReference type="EMBL" id="OOR09878.1"/>
    </source>
</evidence>
<dbReference type="Pfam" id="PF00239">
    <property type="entry name" value="Resolvase"/>
    <property type="match status" value="1"/>
</dbReference>
<accession>A0A1S9TIR0</accession>
<dbReference type="AlphaFoldDB" id="A0A1S9TIR0"/>
<evidence type="ECO:0000256" key="1">
    <source>
        <dbReference type="ARBA" id="ARBA00009913"/>
    </source>
</evidence>
<gene>
    <name evidence="8" type="ORF">BW897_25645</name>
</gene>
<keyword evidence="3" id="KW-0238">DNA-binding</keyword>
<dbReference type="RefSeq" id="WP_078205437.1">
    <property type="nucleotide sequence ID" value="NZ_MUAJ01000037.1"/>
</dbReference>
<evidence type="ECO:0000256" key="6">
    <source>
        <dbReference type="PROSITE-ProRule" id="PRU10137"/>
    </source>
</evidence>
<comment type="similarity">
    <text evidence="1">Belongs to the site-specific recombinase resolvase family.</text>
</comment>
<evidence type="ECO:0000259" key="7">
    <source>
        <dbReference type="PROSITE" id="PS51736"/>
    </source>
</evidence>